<protein>
    <submittedName>
        <fullName evidence="2">UrcA family protein</fullName>
    </submittedName>
</protein>
<evidence type="ECO:0000256" key="1">
    <source>
        <dbReference type="SAM" id="SignalP"/>
    </source>
</evidence>
<dbReference type="EMBL" id="CP062222">
    <property type="protein sequence ID" value="QTC91214.1"/>
    <property type="molecule type" value="Genomic_DNA"/>
</dbReference>
<dbReference type="KEGG" id="bgoe:IFJ75_18785"/>
<name>A0A975C1B0_9CAUL</name>
<keyword evidence="3" id="KW-1185">Reference proteome</keyword>
<evidence type="ECO:0000313" key="2">
    <source>
        <dbReference type="EMBL" id="QTC91214.1"/>
    </source>
</evidence>
<accession>A0A975C1B0</accession>
<dbReference type="InterPro" id="IPR030972">
    <property type="entry name" value="UrcA_uranyl"/>
</dbReference>
<gene>
    <name evidence="2" type="ORF">IFJ75_18785</name>
</gene>
<evidence type="ECO:0000313" key="3">
    <source>
        <dbReference type="Proteomes" id="UP000663918"/>
    </source>
</evidence>
<dbReference type="NCBIfam" id="TIGR04433">
    <property type="entry name" value="UrcA_uranyl"/>
    <property type="match status" value="1"/>
</dbReference>
<dbReference type="RefSeq" id="WP_207870304.1">
    <property type="nucleotide sequence ID" value="NZ_CP062222.1"/>
</dbReference>
<feature type="signal peptide" evidence="1">
    <location>
        <begin position="1"/>
        <end position="20"/>
    </location>
</feature>
<organism evidence="2 3">
    <name type="scientific">Brevundimonas goettingensis</name>
    <dbReference type="NCBI Taxonomy" id="2774190"/>
    <lineage>
        <taxon>Bacteria</taxon>
        <taxon>Pseudomonadati</taxon>
        <taxon>Pseudomonadota</taxon>
        <taxon>Alphaproteobacteria</taxon>
        <taxon>Caulobacterales</taxon>
        <taxon>Caulobacteraceae</taxon>
        <taxon>Brevundimonas</taxon>
    </lineage>
</organism>
<dbReference type="Proteomes" id="UP000663918">
    <property type="component" value="Chromosome"/>
</dbReference>
<feature type="chain" id="PRO_5037815834" evidence="1">
    <location>
        <begin position="21"/>
        <end position="98"/>
    </location>
</feature>
<dbReference type="AlphaFoldDB" id="A0A975C1B0"/>
<keyword evidence="1" id="KW-0732">Signal</keyword>
<sequence length="98" mass="9985">MKLILTAALAAAAIAGSASAQNARIPYGDLNLSTASGADAFDARIAKAAQSMCKNATRPVSRLNDSAQCAAAVRAEAVAQLPGQTRAQYAANRQPITL</sequence>
<proteinExistence type="predicted"/>
<reference evidence="2" key="1">
    <citation type="submission" date="2020-09" db="EMBL/GenBank/DDBJ databases">
        <title>Brevundimonas sp. LVF2 isolated from a puddle in Goettingen, Germany.</title>
        <authorList>
            <person name="Friedrich I."/>
            <person name="Klassen A."/>
            <person name="Hannes N."/>
            <person name="Schneider D."/>
            <person name="Hertel R."/>
            <person name="Daniel R."/>
        </authorList>
    </citation>
    <scope>NUCLEOTIDE SEQUENCE</scope>
    <source>
        <strain evidence="2">LVF2</strain>
    </source>
</reference>